<evidence type="ECO:0000313" key="1">
    <source>
        <dbReference type="EMBL" id="EMI22059.1"/>
    </source>
</evidence>
<dbReference type="AlphaFoldDB" id="M5S792"/>
<reference evidence="1 2" key="1">
    <citation type="journal article" date="2013" name="Mar. Genomics">
        <title>Expression of sulfatases in Rhodopirellula baltica and the diversity of sulfatases in the genus Rhodopirellula.</title>
        <authorList>
            <person name="Wegner C.E."/>
            <person name="Richter-Heitmann T."/>
            <person name="Klindworth A."/>
            <person name="Klockow C."/>
            <person name="Richter M."/>
            <person name="Achstetter T."/>
            <person name="Glockner F.O."/>
            <person name="Harder J."/>
        </authorList>
    </citation>
    <scope>NUCLEOTIDE SEQUENCE [LARGE SCALE GENOMIC DNA]</scope>
    <source>
        <strain evidence="1 2">SM1</strain>
    </source>
</reference>
<accession>M5S792</accession>
<evidence type="ECO:0000313" key="2">
    <source>
        <dbReference type="Proteomes" id="UP000011991"/>
    </source>
</evidence>
<protein>
    <submittedName>
        <fullName evidence="1">Uncharacterized protein</fullName>
    </submittedName>
</protein>
<proteinExistence type="predicted"/>
<dbReference type="PATRIC" id="fig|1265738.3.peg.1011"/>
<organism evidence="1 2">
    <name type="scientific">Rhodopirellula maiorica SM1</name>
    <dbReference type="NCBI Taxonomy" id="1265738"/>
    <lineage>
        <taxon>Bacteria</taxon>
        <taxon>Pseudomonadati</taxon>
        <taxon>Planctomycetota</taxon>
        <taxon>Planctomycetia</taxon>
        <taxon>Pirellulales</taxon>
        <taxon>Pirellulaceae</taxon>
        <taxon>Novipirellula</taxon>
    </lineage>
</organism>
<comment type="caution">
    <text evidence="1">The sequence shown here is derived from an EMBL/GenBank/DDBJ whole genome shotgun (WGS) entry which is preliminary data.</text>
</comment>
<keyword evidence="2" id="KW-1185">Reference proteome</keyword>
<gene>
    <name evidence="1" type="ORF">RMSM_01018</name>
</gene>
<name>M5S792_9BACT</name>
<sequence length="230" mass="26418">MDVVSEDWHREDEFVIEKLNSFAGAFTLLYDAAQYAADAACSRWEFAISFAELQEIGIRTNDVRWLMCRHWLLHGQDLSSPGDEHRMVRELGGVVFDGRSCFTLSDEGQQLVARQLRSFTDTLSHLSLAEEEPRARSGPCWDAARHELRLGTQLIKRFRWPALNQETILTAFEEDGWPAKIDDPLSQKPDLDPKRRLADAIKCLNRNQESRLLRFRGDGTGEGVLWDRLD</sequence>
<dbReference type="OrthoDB" id="289843at2"/>
<dbReference type="EMBL" id="ANOG01000156">
    <property type="protein sequence ID" value="EMI22059.1"/>
    <property type="molecule type" value="Genomic_DNA"/>
</dbReference>
<dbReference type="RefSeq" id="WP_008692307.1">
    <property type="nucleotide sequence ID" value="NZ_ANOG01000156.1"/>
</dbReference>
<dbReference type="Proteomes" id="UP000011991">
    <property type="component" value="Unassembled WGS sequence"/>
</dbReference>